<dbReference type="Proteomes" id="UP000178538">
    <property type="component" value="Unassembled WGS sequence"/>
</dbReference>
<dbReference type="GO" id="GO:0005975">
    <property type="term" value="P:carbohydrate metabolic process"/>
    <property type="evidence" value="ECO:0007669"/>
    <property type="project" value="InterPro"/>
</dbReference>
<dbReference type="STRING" id="1802737.A2832_01270"/>
<dbReference type="PANTHER" id="PTHR30345:SF0">
    <property type="entry name" value="DNA DAMAGE-REPAIR_TOLERATION PROTEIN DRT102"/>
    <property type="match status" value="1"/>
</dbReference>
<comment type="caution">
    <text evidence="2">The sequence shown here is derived from an EMBL/GenBank/DDBJ whole genome shotgun (WGS) entry which is preliminary data.</text>
</comment>
<dbReference type="Gene3D" id="3.40.1400.10">
    <property type="entry name" value="Sugar-phosphate isomerase, RpiB/LacA/LacB"/>
    <property type="match status" value="1"/>
</dbReference>
<evidence type="ECO:0000313" key="2">
    <source>
        <dbReference type="EMBL" id="OHA90989.1"/>
    </source>
</evidence>
<dbReference type="SUPFAM" id="SSF89623">
    <property type="entry name" value="Ribose/Galactose isomerase RpiB/AlsB"/>
    <property type="match status" value="1"/>
</dbReference>
<dbReference type="Pfam" id="PF02502">
    <property type="entry name" value="LacAB_rpiB"/>
    <property type="match status" value="1"/>
</dbReference>
<evidence type="ECO:0000256" key="1">
    <source>
        <dbReference type="ARBA" id="ARBA00008754"/>
    </source>
</evidence>
<dbReference type="EMBL" id="MHVG01000010">
    <property type="protein sequence ID" value="OHA90989.1"/>
    <property type="molecule type" value="Genomic_DNA"/>
</dbReference>
<name>A0A1G2T2F1_9BACT</name>
<sequence length="158" mass="17947">MKILVGSDHAGFGLKEKVIPYLKELGHEVEDKGAFEYKEDDDYPDYIIPVAREVSMHPNEIRGIVIGGSGQGEGMAANKFRNVRATVFYGERDCIVTEEAESIIKISRADNNANLLSIGSRFVTEEEVKKAIGEWLETPFKNEEKYQRRILKMDKIHE</sequence>
<dbReference type="InterPro" id="IPR003500">
    <property type="entry name" value="RpiB_LacA_LacB"/>
</dbReference>
<dbReference type="AlphaFoldDB" id="A0A1G2T2F1"/>
<accession>A0A1G2T2F1</accession>
<dbReference type="NCBIfam" id="TIGR00689">
    <property type="entry name" value="rpiB_lacA_lacB"/>
    <property type="match status" value="1"/>
</dbReference>
<dbReference type="InterPro" id="IPR036569">
    <property type="entry name" value="RpiB_LacA_LacB_sf"/>
</dbReference>
<dbReference type="GO" id="GO:0016861">
    <property type="term" value="F:intramolecular oxidoreductase activity, interconverting aldoses and ketoses"/>
    <property type="evidence" value="ECO:0007669"/>
    <property type="project" value="UniProtKB-ARBA"/>
</dbReference>
<comment type="similarity">
    <text evidence="1">Belongs to the LacAB/RpiB family.</text>
</comment>
<evidence type="ECO:0008006" key="4">
    <source>
        <dbReference type="Google" id="ProtNLM"/>
    </source>
</evidence>
<organism evidence="2 3">
    <name type="scientific">Candidatus Zambryskibacteria bacterium RIFCSPHIGHO2_01_FULL_44_22b</name>
    <dbReference type="NCBI Taxonomy" id="1802737"/>
    <lineage>
        <taxon>Bacteria</taxon>
        <taxon>Candidatus Zambryskiibacteriota</taxon>
    </lineage>
</organism>
<dbReference type="PANTHER" id="PTHR30345">
    <property type="entry name" value="RIBOSE-5-PHOSPHATE ISOMERASE B"/>
    <property type="match status" value="1"/>
</dbReference>
<reference evidence="2 3" key="1">
    <citation type="journal article" date="2016" name="Nat. Commun.">
        <title>Thousands of microbial genomes shed light on interconnected biogeochemical processes in an aquifer system.</title>
        <authorList>
            <person name="Anantharaman K."/>
            <person name="Brown C.T."/>
            <person name="Hug L.A."/>
            <person name="Sharon I."/>
            <person name="Castelle C.J."/>
            <person name="Probst A.J."/>
            <person name="Thomas B.C."/>
            <person name="Singh A."/>
            <person name="Wilkins M.J."/>
            <person name="Karaoz U."/>
            <person name="Brodie E.L."/>
            <person name="Williams K.H."/>
            <person name="Hubbard S.S."/>
            <person name="Banfield J.F."/>
        </authorList>
    </citation>
    <scope>NUCLEOTIDE SEQUENCE [LARGE SCALE GENOMIC DNA]</scope>
</reference>
<proteinExistence type="inferred from homology"/>
<dbReference type="NCBIfam" id="NF004051">
    <property type="entry name" value="PRK05571.1"/>
    <property type="match status" value="1"/>
</dbReference>
<gene>
    <name evidence="2" type="ORF">A2832_01270</name>
</gene>
<protein>
    <recommendedName>
        <fullName evidence="4">Ribose-5-phosphate isomerase</fullName>
    </recommendedName>
</protein>
<evidence type="ECO:0000313" key="3">
    <source>
        <dbReference type="Proteomes" id="UP000178538"/>
    </source>
</evidence>
<dbReference type="PIRSF" id="PIRSF005384">
    <property type="entry name" value="RpiB_LacA_B"/>
    <property type="match status" value="1"/>
</dbReference>